<protein>
    <submittedName>
        <fullName evidence="1">Uncharacterized protein</fullName>
    </submittedName>
</protein>
<organism evidence="1 2">
    <name type="scientific">Hyalomma asiaticum</name>
    <name type="common">Tick</name>
    <dbReference type="NCBI Taxonomy" id="266040"/>
    <lineage>
        <taxon>Eukaryota</taxon>
        <taxon>Metazoa</taxon>
        <taxon>Ecdysozoa</taxon>
        <taxon>Arthropoda</taxon>
        <taxon>Chelicerata</taxon>
        <taxon>Arachnida</taxon>
        <taxon>Acari</taxon>
        <taxon>Parasitiformes</taxon>
        <taxon>Ixodida</taxon>
        <taxon>Ixodoidea</taxon>
        <taxon>Ixodidae</taxon>
        <taxon>Hyalomminae</taxon>
        <taxon>Hyalomma</taxon>
    </lineage>
</organism>
<keyword evidence="2" id="KW-1185">Reference proteome</keyword>
<accession>A0ACB7S405</accession>
<gene>
    <name evidence="1" type="ORF">HPB50_000874</name>
</gene>
<proteinExistence type="predicted"/>
<reference evidence="1" key="1">
    <citation type="submission" date="2020-05" db="EMBL/GenBank/DDBJ databases">
        <title>Large-scale comparative analyses of tick genomes elucidate their genetic diversity and vector capacities.</title>
        <authorList>
            <person name="Jia N."/>
            <person name="Wang J."/>
            <person name="Shi W."/>
            <person name="Du L."/>
            <person name="Sun Y."/>
            <person name="Zhan W."/>
            <person name="Jiang J."/>
            <person name="Wang Q."/>
            <person name="Zhang B."/>
            <person name="Ji P."/>
            <person name="Sakyi L.B."/>
            <person name="Cui X."/>
            <person name="Yuan T."/>
            <person name="Jiang B."/>
            <person name="Yang W."/>
            <person name="Lam T.T.-Y."/>
            <person name="Chang Q."/>
            <person name="Ding S."/>
            <person name="Wang X."/>
            <person name="Zhu J."/>
            <person name="Ruan X."/>
            <person name="Zhao L."/>
            <person name="Wei J."/>
            <person name="Que T."/>
            <person name="Du C."/>
            <person name="Cheng J."/>
            <person name="Dai P."/>
            <person name="Han X."/>
            <person name="Huang E."/>
            <person name="Gao Y."/>
            <person name="Liu J."/>
            <person name="Shao H."/>
            <person name="Ye R."/>
            <person name="Li L."/>
            <person name="Wei W."/>
            <person name="Wang X."/>
            <person name="Wang C."/>
            <person name="Yang T."/>
            <person name="Huo Q."/>
            <person name="Li W."/>
            <person name="Guo W."/>
            <person name="Chen H."/>
            <person name="Zhou L."/>
            <person name="Ni X."/>
            <person name="Tian J."/>
            <person name="Zhou Y."/>
            <person name="Sheng Y."/>
            <person name="Liu T."/>
            <person name="Pan Y."/>
            <person name="Xia L."/>
            <person name="Li J."/>
            <person name="Zhao F."/>
            <person name="Cao W."/>
        </authorList>
    </citation>
    <scope>NUCLEOTIDE SEQUENCE</scope>
    <source>
        <strain evidence="1">Hyas-2018</strain>
    </source>
</reference>
<dbReference type="Proteomes" id="UP000821845">
    <property type="component" value="Chromosome 5"/>
</dbReference>
<dbReference type="EMBL" id="CM023485">
    <property type="protein sequence ID" value="KAH6929498.1"/>
    <property type="molecule type" value="Genomic_DNA"/>
</dbReference>
<evidence type="ECO:0000313" key="2">
    <source>
        <dbReference type="Proteomes" id="UP000821845"/>
    </source>
</evidence>
<name>A0ACB7S405_HYAAI</name>
<sequence>MSNSAAASPRVAWPRIYLFGDTLTQYAFSIGGWGSVIAESFSRRCDVLARGLCGYNTRAWRHALPLVLGPEDARSVAALVLMLGTSDSADPRDPGATHVPLDEYAENVAHMLDYIKACGISYGKIILVTPPPIDEQLWLAHCRRRGRNAVRTSASVTKYAKTCAMVGLGRGVKVVDAHSEFLNDAHWSRLLSDGINLSPAGSHKLTAVLISVLKEVVGEAPRLFPDYFELDPDKPEDTISVWASETCGCARL</sequence>
<comment type="caution">
    <text evidence="1">The sequence shown here is derived from an EMBL/GenBank/DDBJ whole genome shotgun (WGS) entry which is preliminary data.</text>
</comment>
<evidence type="ECO:0000313" key="1">
    <source>
        <dbReference type="EMBL" id="KAH6929498.1"/>
    </source>
</evidence>